<evidence type="ECO:0000313" key="3">
    <source>
        <dbReference type="EMBL" id="PKI58337.1"/>
    </source>
</evidence>
<dbReference type="Proteomes" id="UP000197138">
    <property type="component" value="Unassembled WGS sequence"/>
</dbReference>
<reference evidence="4" key="1">
    <citation type="journal article" date="2017" name="Plant J.">
        <title>The pomegranate (Punica granatum L.) genome and the genomics of punicalagin biosynthesis.</title>
        <authorList>
            <person name="Qin G."/>
            <person name="Xu C."/>
            <person name="Ming R."/>
            <person name="Tang H."/>
            <person name="Guyot R."/>
            <person name="Kramer E.M."/>
            <person name="Hu Y."/>
            <person name="Yi X."/>
            <person name="Qi Y."/>
            <person name="Xu X."/>
            <person name="Gao Z."/>
            <person name="Pan H."/>
            <person name="Jian J."/>
            <person name="Tian Y."/>
            <person name="Yue Z."/>
            <person name="Xu Y."/>
        </authorList>
    </citation>
    <scope>NUCLEOTIDE SEQUENCE [LARGE SCALE GENOMIC DNA]</scope>
    <source>
        <strain evidence="4">cv. Dabenzi</strain>
    </source>
</reference>
<reference evidence="2" key="2">
    <citation type="submission" date="2017-06" db="EMBL/GenBank/DDBJ databases">
        <title>The pomegranate genome and the genomics of punicalagin biosynthesis.</title>
        <authorList>
            <person name="Xu C."/>
        </authorList>
    </citation>
    <scope>NUCLEOTIDE SEQUENCE [LARGE SCALE GENOMIC DNA]</scope>
    <source>
        <tissue evidence="2">Fresh leaf</tissue>
    </source>
</reference>
<name>A0A218X3P2_PUNGR</name>
<dbReference type="EMBL" id="PGOL01001404">
    <property type="protein sequence ID" value="PKI58337.1"/>
    <property type="molecule type" value="Genomic_DNA"/>
</dbReference>
<comment type="caution">
    <text evidence="2">The sequence shown here is derived from an EMBL/GenBank/DDBJ whole genome shotgun (WGS) entry which is preliminary data.</text>
</comment>
<evidence type="ECO:0000256" key="1">
    <source>
        <dbReference type="SAM" id="MobiDB-lite"/>
    </source>
</evidence>
<accession>A0A218X3P2</accession>
<dbReference type="AlphaFoldDB" id="A0A218X3P2"/>
<sequence length="136" mass="15226">MEEAKKYMEQASGNEEEGGSTAIVRIRFFEKIAMSCLGTEVIARAAPLFLKRKRIETSPSESEKSKAAVLLGLGAEQRNPPRQAHSTNPNRDSSPKQIVSLQTGKWELALGASSNFCILCVAWWCWTRLRRARDFP</sequence>
<reference evidence="3 5" key="3">
    <citation type="submission" date="2017-11" db="EMBL/GenBank/DDBJ databases">
        <title>De-novo sequencing of pomegranate (Punica granatum L.) genome.</title>
        <authorList>
            <person name="Akparov Z."/>
            <person name="Amiraslanov A."/>
            <person name="Hajiyeva S."/>
            <person name="Abbasov M."/>
            <person name="Kaur K."/>
            <person name="Hamwieh A."/>
            <person name="Solovyev V."/>
            <person name="Salamov A."/>
            <person name="Braich B."/>
            <person name="Kosarev P."/>
            <person name="Mahmoud A."/>
            <person name="Hajiyev E."/>
            <person name="Babayeva S."/>
            <person name="Izzatullayeva V."/>
            <person name="Mammadov A."/>
            <person name="Mammadov A."/>
            <person name="Sharifova S."/>
            <person name="Ojaghi J."/>
            <person name="Eynullazada K."/>
            <person name="Bayramov B."/>
            <person name="Abdulazimova A."/>
            <person name="Shahmuradov I."/>
        </authorList>
    </citation>
    <scope>NUCLEOTIDE SEQUENCE [LARGE SCALE GENOMIC DNA]</scope>
    <source>
        <strain evidence="3">AG2017</strain>
        <strain evidence="5">cv. AG2017</strain>
        <tissue evidence="3">Leaf</tissue>
    </source>
</reference>
<evidence type="ECO:0000313" key="2">
    <source>
        <dbReference type="EMBL" id="OWM79865.1"/>
    </source>
</evidence>
<evidence type="ECO:0000313" key="5">
    <source>
        <dbReference type="Proteomes" id="UP000233551"/>
    </source>
</evidence>
<evidence type="ECO:0000313" key="4">
    <source>
        <dbReference type="Proteomes" id="UP000197138"/>
    </source>
</evidence>
<protein>
    <submittedName>
        <fullName evidence="2">Uncharacterized protein</fullName>
    </submittedName>
</protein>
<gene>
    <name evidence="2" type="ORF">CDL15_Pgr001508</name>
    <name evidence="3" type="ORF">CRG98_021275</name>
</gene>
<dbReference type="Proteomes" id="UP000233551">
    <property type="component" value="Unassembled WGS sequence"/>
</dbReference>
<proteinExistence type="predicted"/>
<feature type="compositionally biased region" description="Polar residues" evidence="1">
    <location>
        <begin position="84"/>
        <end position="97"/>
    </location>
</feature>
<organism evidence="2 4">
    <name type="scientific">Punica granatum</name>
    <name type="common">Pomegranate</name>
    <dbReference type="NCBI Taxonomy" id="22663"/>
    <lineage>
        <taxon>Eukaryota</taxon>
        <taxon>Viridiplantae</taxon>
        <taxon>Streptophyta</taxon>
        <taxon>Embryophyta</taxon>
        <taxon>Tracheophyta</taxon>
        <taxon>Spermatophyta</taxon>
        <taxon>Magnoliopsida</taxon>
        <taxon>eudicotyledons</taxon>
        <taxon>Gunneridae</taxon>
        <taxon>Pentapetalae</taxon>
        <taxon>rosids</taxon>
        <taxon>malvids</taxon>
        <taxon>Myrtales</taxon>
        <taxon>Lythraceae</taxon>
        <taxon>Punica</taxon>
    </lineage>
</organism>
<keyword evidence="5" id="KW-1185">Reference proteome</keyword>
<feature type="region of interest" description="Disordered" evidence="1">
    <location>
        <begin position="55"/>
        <end position="97"/>
    </location>
</feature>
<dbReference type="EMBL" id="MTKT01002384">
    <property type="protein sequence ID" value="OWM79865.1"/>
    <property type="molecule type" value="Genomic_DNA"/>
</dbReference>